<protein>
    <submittedName>
        <fullName evidence="1">Energy-coupling factor transport system permease protein</fullName>
    </submittedName>
</protein>
<keyword evidence="2" id="KW-1185">Reference proteome</keyword>
<dbReference type="EMBL" id="FOHA01000004">
    <property type="protein sequence ID" value="SER73095.1"/>
    <property type="molecule type" value="Genomic_DNA"/>
</dbReference>
<dbReference type="InterPro" id="IPR023292">
    <property type="entry name" value="NTP_PyroPHydrolase-like_dom_sf"/>
</dbReference>
<gene>
    <name evidence="1" type="ORF">SAMN04488559_104110</name>
</gene>
<dbReference type="OrthoDB" id="9810101at2"/>
<evidence type="ECO:0000313" key="1">
    <source>
        <dbReference type="EMBL" id="SER73095.1"/>
    </source>
</evidence>
<dbReference type="STRING" id="142588.SAMN04488559_104110"/>
<dbReference type="RefSeq" id="WP_092650925.1">
    <property type="nucleotide sequence ID" value="NZ_FOHA01000004.1"/>
</dbReference>
<dbReference type="Pfam" id="PF01503">
    <property type="entry name" value="PRA-PH"/>
    <property type="match status" value="1"/>
</dbReference>
<dbReference type="AlphaFoldDB" id="A0A1H9RKN0"/>
<dbReference type="Proteomes" id="UP000198948">
    <property type="component" value="Unassembled WGS sequence"/>
</dbReference>
<dbReference type="Gene3D" id="1.10.3420.10">
    <property type="entry name" value="putative ntp pyrophosphohydrolase like domain"/>
    <property type="match status" value="1"/>
</dbReference>
<organism evidence="1 2">
    <name type="scientific">Isobaculum melis</name>
    <dbReference type="NCBI Taxonomy" id="142588"/>
    <lineage>
        <taxon>Bacteria</taxon>
        <taxon>Bacillati</taxon>
        <taxon>Bacillota</taxon>
        <taxon>Bacilli</taxon>
        <taxon>Lactobacillales</taxon>
        <taxon>Carnobacteriaceae</taxon>
        <taxon>Isobaculum</taxon>
    </lineage>
</organism>
<evidence type="ECO:0000313" key="2">
    <source>
        <dbReference type="Proteomes" id="UP000198948"/>
    </source>
</evidence>
<sequence>MNQKTPYEMVREFHQVFAPAKNTKPTAFTSEEALYRANFTTEEIIEFLYATSGGDMSQFDTLLAQWQEGIQDAVTKIKTKAEPVEDILVGQVDALTDTNYFVYGSFVLMGVNPDPLFQIVHQANMGKLFPDGKPHYREGDGKVIKPDNWEADYAPEPKLHAEVARQIENS</sequence>
<dbReference type="CDD" id="cd11545">
    <property type="entry name" value="NTP-PPase_YP_001813558"/>
    <property type="match status" value="1"/>
</dbReference>
<accession>A0A1H9RKN0</accession>
<dbReference type="InterPro" id="IPR021130">
    <property type="entry name" value="PRib-ATP_PPHydrolase-like"/>
</dbReference>
<name>A0A1H9RKN0_9LACT</name>
<proteinExistence type="predicted"/>
<reference evidence="1 2" key="1">
    <citation type="submission" date="2016-10" db="EMBL/GenBank/DDBJ databases">
        <authorList>
            <person name="de Groot N.N."/>
        </authorList>
    </citation>
    <scope>NUCLEOTIDE SEQUENCE [LARGE SCALE GENOMIC DNA]</scope>
    <source>
        <strain evidence="1 2">DSM 13760</strain>
    </source>
</reference>